<reference evidence="11 12" key="1">
    <citation type="submission" date="2016-10" db="EMBL/GenBank/DDBJ databases">
        <authorList>
            <person name="de Groot N.N."/>
        </authorList>
    </citation>
    <scope>NUCLEOTIDE SEQUENCE [LARGE SCALE GENOMIC DNA]</scope>
    <source>
        <strain evidence="11 12">MP1X4</strain>
    </source>
</reference>
<evidence type="ECO:0000256" key="3">
    <source>
        <dbReference type="ARBA" id="ARBA00004496"/>
    </source>
</evidence>
<protein>
    <recommendedName>
        <fullName evidence="9">5'-nucleotidase SurE</fullName>
        <ecNumber evidence="9">3.1.3.5</ecNumber>
    </recommendedName>
    <alternativeName>
        <fullName evidence="9">Nucleoside 5'-monophosphate phosphohydrolase</fullName>
    </alternativeName>
</protein>
<comment type="cofactor">
    <cofactor evidence="9">
        <name>a divalent metal cation</name>
        <dbReference type="ChEBI" id="CHEBI:60240"/>
    </cofactor>
    <text evidence="9">Binds 1 divalent metal cation per subunit.</text>
</comment>
<comment type="subcellular location">
    <subcellularLocation>
        <location evidence="3 9">Cytoplasm</location>
    </subcellularLocation>
</comment>
<evidence type="ECO:0000256" key="8">
    <source>
        <dbReference type="ARBA" id="ARBA00022801"/>
    </source>
</evidence>
<dbReference type="NCBIfam" id="TIGR00087">
    <property type="entry name" value="surE"/>
    <property type="match status" value="1"/>
</dbReference>
<evidence type="ECO:0000256" key="9">
    <source>
        <dbReference type="HAMAP-Rule" id="MF_00060"/>
    </source>
</evidence>
<dbReference type="PANTHER" id="PTHR30457:SF12">
    <property type="entry name" value="5'_3'-NUCLEOTIDASE SURE"/>
    <property type="match status" value="1"/>
</dbReference>
<evidence type="ECO:0000256" key="6">
    <source>
        <dbReference type="ARBA" id="ARBA00022723"/>
    </source>
</evidence>
<dbReference type="GO" id="GO:0008254">
    <property type="term" value="F:3'-nucleotidase activity"/>
    <property type="evidence" value="ECO:0007669"/>
    <property type="project" value="TreeGrafter"/>
</dbReference>
<keyword evidence="5 9" id="KW-0963">Cytoplasm</keyword>
<comment type="cofactor">
    <cofactor evidence="2">
        <name>Mg(2+)</name>
        <dbReference type="ChEBI" id="CHEBI:18420"/>
    </cofactor>
</comment>
<dbReference type="GO" id="GO:0005737">
    <property type="term" value="C:cytoplasm"/>
    <property type="evidence" value="ECO:0007669"/>
    <property type="project" value="UniProtKB-SubCell"/>
</dbReference>
<evidence type="ECO:0000256" key="4">
    <source>
        <dbReference type="ARBA" id="ARBA00011062"/>
    </source>
</evidence>
<feature type="binding site" evidence="9">
    <location>
        <position position="102"/>
    </location>
    <ligand>
        <name>a divalent metal cation</name>
        <dbReference type="ChEBI" id="CHEBI:60240"/>
    </ligand>
</feature>
<keyword evidence="12" id="KW-1185">Reference proteome</keyword>
<gene>
    <name evidence="9" type="primary">surE</name>
    <name evidence="11" type="ORF">SAMN05216490_3876</name>
</gene>
<accession>A0A1H2B2S1</accession>
<evidence type="ECO:0000256" key="5">
    <source>
        <dbReference type="ARBA" id="ARBA00022490"/>
    </source>
</evidence>
<keyword evidence="8 9" id="KW-0378">Hydrolase</keyword>
<evidence type="ECO:0000313" key="11">
    <source>
        <dbReference type="EMBL" id="SDT52501.1"/>
    </source>
</evidence>
<evidence type="ECO:0000256" key="1">
    <source>
        <dbReference type="ARBA" id="ARBA00000815"/>
    </source>
</evidence>
<feature type="binding site" evidence="9">
    <location>
        <position position="15"/>
    </location>
    <ligand>
        <name>a divalent metal cation</name>
        <dbReference type="ChEBI" id="CHEBI:60240"/>
    </ligand>
</feature>
<dbReference type="Gene3D" id="3.40.1210.10">
    <property type="entry name" value="Survival protein SurE-like phosphatase/nucleotidase"/>
    <property type="match status" value="1"/>
</dbReference>
<dbReference type="STRING" id="652787.SAMN05216490_3876"/>
<evidence type="ECO:0000259" key="10">
    <source>
        <dbReference type="Pfam" id="PF01975"/>
    </source>
</evidence>
<dbReference type="EMBL" id="LT629740">
    <property type="protein sequence ID" value="SDT52501.1"/>
    <property type="molecule type" value="Genomic_DNA"/>
</dbReference>
<feature type="domain" description="Survival protein SurE-like phosphatase/nucleotidase" evidence="10">
    <location>
        <begin position="9"/>
        <end position="193"/>
    </location>
</feature>
<sequence>MKKSTKPTILVVNDDGITAPGIKALIDVMKDLGRVVVVAPDSPQSGMGHAITIGKPLRFDKVDIYEGVEMYRCSGTPVDCVKLAVNSVFKGEKPDLCVSGINHGLNNSINVLYSGTMSAAVEGAIESIPSIGFSLDDFTLQADFSHCKKYVRELAMQVLENGLPAATLLNVNFPAGGDLKGIKICRQANAKWAEEFDERIDPHKRPYYWLTGVFQLNDAGEDTDVWALEHNYVSVVPVQFDMTAYHAMPILNNWTFNV</sequence>
<dbReference type="InterPro" id="IPR002828">
    <property type="entry name" value="SurE-like_Pase/nucleotidase"/>
</dbReference>
<dbReference type="GO" id="GO:0004309">
    <property type="term" value="F:exopolyphosphatase activity"/>
    <property type="evidence" value="ECO:0007669"/>
    <property type="project" value="TreeGrafter"/>
</dbReference>
<dbReference type="HAMAP" id="MF_00060">
    <property type="entry name" value="SurE"/>
    <property type="match status" value="1"/>
</dbReference>
<dbReference type="NCBIfam" id="NF001492">
    <property type="entry name" value="PRK00346.2-2"/>
    <property type="match status" value="1"/>
</dbReference>
<keyword evidence="6 9" id="KW-0479">Metal-binding</keyword>
<keyword evidence="7 9" id="KW-0547">Nucleotide-binding</keyword>
<evidence type="ECO:0000256" key="2">
    <source>
        <dbReference type="ARBA" id="ARBA00001946"/>
    </source>
</evidence>
<feature type="binding site" evidence="9">
    <location>
        <position position="45"/>
    </location>
    <ligand>
        <name>a divalent metal cation</name>
        <dbReference type="ChEBI" id="CHEBI:60240"/>
    </ligand>
</feature>
<dbReference type="SUPFAM" id="SSF64167">
    <property type="entry name" value="SurE-like"/>
    <property type="match status" value="1"/>
</dbReference>
<comment type="function">
    <text evidence="9">Nucleotidase that shows phosphatase activity on nucleoside 5'-monophosphates.</text>
</comment>
<dbReference type="InterPro" id="IPR030048">
    <property type="entry name" value="SurE"/>
</dbReference>
<dbReference type="NCBIfam" id="NF001490">
    <property type="entry name" value="PRK00346.1-4"/>
    <property type="match status" value="1"/>
</dbReference>
<dbReference type="AlphaFoldDB" id="A0A1H2B2S1"/>
<dbReference type="Proteomes" id="UP000199679">
    <property type="component" value="Chromosome I"/>
</dbReference>
<name>A0A1H2B2S1_MUCMA</name>
<dbReference type="GO" id="GO:0008253">
    <property type="term" value="F:5'-nucleotidase activity"/>
    <property type="evidence" value="ECO:0007669"/>
    <property type="project" value="UniProtKB-UniRule"/>
</dbReference>
<dbReference type="FunFam" id="3.40.1210.10:FF:000001">
    <property type="entry name" value="5'/3'-nucleotidase SurE"/>
    <property type="match status" value="1"/>
</dbReference>
<comment type="catalytic activity">
    <reaction evidence="1 9">
        <text>a ribonucleoside 5'-phosphate + H2O = a ribonucleoside + phosphate</text>
        <dbReference type="Rhea" id="RHEA:12484"/>
        <dbReference type="ChEBI" id="CHEBI:15377"/>
        <dbReference type="ChEBI" id="CHEBI:18254"/>
        <dbReference type="ChEBI" id="CHEBI:43474"/>
        <dbReference type="ChEBI" id="CHEBI:58043"/>
        <dbReference type="EC" id="3.1.3.5"/>
    </reaction>
</comment>
<evidence type="ECO:0000256" key="7">
    <source>
        <dbReference type="ARBA" id="ARBA00022741"/>
    </source>
</evidence>
<comment type="similarity">
    <text evidence="4 9">Belongs to the SurE nucleotidase family.</text>
</comment>
<dbReference type="PANTHER" id="PTHR30457">
    <property type="entry name" value="5'-NUCLEOTIDASE SURE"/>
    <property type="match status" value="1"/>
</dbReference>
<dbReference type="GO" id="GO:0046872">
    <property type="term" value="F:metal ion binding"/>
    <property type="evidence" value="ECO:0007669"/>
    <property type="project" value="UniProtKB-UniRule"/>
</dbReference>
<dbReference type="RefSeq" id="WP_091376769.1">
    <property type="nucleotide sequence ID" value="NZ_LT629740.1"/>
</dbReference>
<evidence type="ECO:0000313" key="12">
    <source>
        <dbReference type="Proteomes" id="UP000199679"/>
    </source>
</evidence>
<dbReference type="GO" id="GO:0000166">
    <property type="term" value="F:nucleotide binding"/>
    <property type="evidence" value="ECO:0007669"/>
    <property type="project" value="UniProtKB-KW"/>
</dbReference>
<dbReference type="Pfam" id="PF01975">
    <property type="entry name" value="SurE"/>
    <property type="match status" value="1"/>
</dbReference>
<organism evidence="11 12">
    <name type="scientific">Mucilaginibacter mallensis</name>
    <dbReference type="NCBI Taxonomy" id="652787"/>
    <lineage>
        <taxon>Bacteria</taxon>
        <taxon>Pseudomonadati</taxon>
        <taxon>Bacteroidota</taxon>
        <taxon>Sphingobacteriia</taxon>
        <taxon>Sphingobacteriales</taxon>
        <taxon>Sphingobacteriaceae</taxon>
        <taxon>Mucilaginibacter</taxon>
    </lineage>
</organism>
<dbReference type="InterPro" id="IPR036523">
    <property type="entry name" value="SurE-like_sf"/>
</dbReference>
<dbReference type="OrthoDB" id="9780815at2"/>
<proteinExistence type="inferred from homology"/>
<feature type="binding site" evidence="9">
    <location>
        <position position="14"/>
    </location>
    <ligand>
        <name>a divalent metal cation</name>
        <dbReference type="ChEBI" id="CHEBI:60240"/>
    </ligand>
</feature>
<dbReference type="EC" id="3.1.3.5" evidence="9"/>